<sequence length="267" mass="30068">MPTIKTNGINLYYEESGQGEPLLLIMGITAPGAVWEKHLEHWQQSFRCIIVDNRGVGLSDKPAGPYTSAQMADDCAGLLAHLGLEKVRVAGVSMGSIIAQELAFRHPHLVKSMVLMCPWARCDNTAKDIFKHMVDIKARLRPEEFSRYIQLLIFSKASFDDEETYKGMLEDRKNAKNDTNPQPLIGLEGQAAACMNHDLLEHLHRIKQPVLVIGGEEDKFTPLWMTKEVAGAIPNATLHTYPGSGHAFHWENIEDFNPRIKQWFITH</sequence>
<dbReference type="SUPFAM" id="SSF53474">
    <property type="entry name" value="alpha/beta-Hydrolases"/>
    <property type="match status" value="1"/>
</dbReference>
<feature type="domain" description="AB hydrolase-1" evidence="1">
    <location>
        <begin position="21"/>
        <end position="252"/>
    </location>
</feature>
<protein>
    <submittedName>
        <fullName evidence="2">Alpha/beta hydrolase fold protein</fullName>
    </submittedName>
</protein>
<evidence type="ECO:0000259" key="1">
    <source>
        <dbReference type="Pfam" id="PF00561"/>
    </source>
</evidence>
<dbReference type="RefSeq" id="WP_020889065.1">
    <property type="nucleotide sequence ID" value="NZ_BJYV01000007.1"/>
</dbReference>
<dbReference type="InterPro" id="IPR029058">
    <property type="entry name" value="AB_hydrolase_fold"/>
</dbReference>
<organism evidence="2 3">
    <name type="scientific">Cyclobacterium qasimii</name>
    <dbReference type="NCBI Taxonomy" id="1350429"/>
    <lineage>
        <taxon>Bacteria</taxon>
        <taxon>Pseudomonadati</taxon>
        <taxon>Bacteroidota</taxon>
        <taxon>Cytophagia</taxon>
        <taxon>Cytophagales</taxon>
        <taxon>Cyclobacteriaceae</taxon>
        <taxon>Cyclobacterium</taxon>
    </lineage>
</organism>
<dbReference type="EMBL" id="BJYV01000007">
    <property type="protein sequence ID" value="GEO21395.1"/>
    <property type="molecule type" value="Genomic_DNA"/>
</dbReference>
<comment type="caution">
    <text evidence="2">The sequence shown here is derived from an EMBL/GenBank/DDBJ whole genome shotgun (WGS) entry which is preliminary data.</text>
</comment>
<dbReference type="PRINTS" id="PR00111">
    <property type="entry name" value="ABHYDROLASE"/>
</dbReference>
<dbReference type="GO" id="GO:0016787">
    <property type="term" value="F:hydrolase activity"/>
    <property type="evidence" value="ECO:0007669"/>
    <property type="project" value="UniProtKB-KW"/>
</dbReference>
<keyword evidence="2" id="KW-0378">Hydrolase</keyword>
<proteinExistence type="predicted"/>
<dbReference type="Proteomes" id="UP000321301">
    <property type="component" value="Unassembled WGS sequence"/>
</dbReference>
<dbReference type="Pfam" id="PF00561">
    <property type="entry name" value="Abhydrolase_1"/>
    <property type="match status" value="1"/>
</dbReference>
<evidence type="ECO:0000313" key="3">
    <source>
        <dbReference type="Proteomes" id="UP000321301"/>
    </source>
</evidence>
<dbReference type="PANTHER" id="PTHR43433:SF5">
    <property type="entry name" value="AB HYDROLASE-1 DOMAIN-CONTAINING PROTEIN"/>
    <property type="match status" value="1"/>
</dbReference>
<name>A0A512CB75_9BACT</name>
<reference evidence="2 3" key="1">
    <citation type="submission" date="2019-07" db="EMBL/GenBank/DDBJ databases">
        <title>Whole genome shotgun sequence of Cyclobacterium qasimii NBRC 106168.</title>
        <authorList>
            <person name="Hosoyama A."/>
            <person name="Uohara A."/>
            <person name="Ohji S."/>
            <person name="Ichikawa N."/>
        </authorList>
    </citation>
    <scope>NUCLEOTIDE SEQUENCE [LARGE SCALE GENOMIC DNA]</scope>
    <source>
        <strain evidence="2 3">NBRC 106168</strain>
    </source>
</reference>
<evidence type="ECO:0000313" key="2">
    <source>
        <dbReference type="EMBL" id="GEO21395.1"/>
    </source>
</evidence>
<dbReference type="InterPro" id="IPR050471">
    <property type="entry name" value="AB_hydrolase"/>
</dbReference>
<dbReference type="AlphaFoldDB" id="A0A512CB75"/>
<gene>
    <name evidence="2" type="ORF">CQA01_19290</name>
</gene>
<dbReference type="PANTHER" id="PTHR43433">
    <property type="entry name" value="HYDROLASE, ALPHA/BETA FOLD FAMILY PROTEIN"/>
    <property type="match status" value="1"/>
</dbReference>
<keyword evidence="3" id="KW-1185">Reference proteome</keyword>
<dbReference type="Gene3D" id="3.40.50.1820">
    <property type="entry name" value="alpha/beta hydrolase"/>
    <property type="match status" value="1"/>
</dbReference>
<accession>A0A512CB75</accession>
<dbReference type="InterPro" id="IPR000073">
    <property type="entry name" value="AB_hydrolase_1"/>
</dbReference>